<organism evidence="1 2">
    <name type="scientific">Candidatus Woesebacteria bacterium RBG_16_42_24</name>
    <dbReference type="NCBI Taxonomy" id="1802485"/>
    <lineage>
        <taxon>Bacteria</taxon>
        <taxon>Candidatus Woeseibacteriota</taxon>
    </lineage>
</organism>
<name>A0A1F7XLZ8_9BACT</name>
<reference evidence="1 2" key="1">
    <citation type="journal article" date="2016" name="Nat. Commun.">
        <title>Thousands of microbial genomes shed light on interconnected biogeochemical processes in an aquifer system.</title>
        <authorList>
            <person name="Anantharaman K."/>
            <person name="Brown C.T."/>
            <person name="Hug L.A."/>
            <person name="Sharon I."/>
            <person name="Castelle C.J."/>
            <person name="Probst A.J."/>
            <person name="Thomas B.C."/>
            <person name="Singh A."/>
            <person name="Wilkins M.J."/>
            <person name="Karaoz U."/>
            <person name="Brodie E.L."/>
            <person name="Williams K.H."/>
            <person name="Hubbard S.S."/>
            <person name="Banfield J.F."/>
        </authorList>
    </citation>
    <scope>NUCLEOTIDE SEQUENCE [LARGE SCALE GENOMIC DNA]</scope>
</reference>
<comment type="caution">
    <text evidence="1">The sequence shown here is derived from an EMBL/GenBank/DDBJ whole genome shotgun (WGS) entry which is preliminary data.</text>
</comment>
<dbReference type="CDD" id="cd16377">
    <property type="entry name" value="23S_rRNA_IVP_like"/>
    <property type="match status" value="1"/>
</dbReference>
<sequence>MHFSDLDAWRVNHDVAVAIYRLTRKFPNSERFGLIDQLRRAASSVTANIAEGWGRYHFADKIRFYYQARGSNAEVQNFLILAKDLNFLTGDEFQSLIDKINQGFQLISGLIRSTEKRKKDDDS</sequence>
<dbReference type="STRING" id="1802485.A2V97_02640"/>
<dbReference type="Pfam" id="PF05635">
    <property type="entry name" value="23S_rRNA_IVP"/>
    <property type="match status" value="1"/>
</dbReference>
<dbReference type="EMBL" id="MGFX01000001">
    <property type="protein sequence ID" value="OGM16041.1"/>
    <property type="molecule type" value="Genomic_DNA"/>
</dbReference>
<evidence type="ECO:0000313" key="2">
    <source>
        <dbReference type="Proteomes" id="UP000177382"/>
    </source>
</evidence>
<dbReference type="AlphaFoldDB" id="A0A1F7XLZ8"/>
<dbReference type="Proteomes" id="UP000177382">
    <property type="component" value="Unassembled WGS sequence"/>
</dbReference>
<dbReference type="Gene3D" id="1.20.1440.60">
    <property type="entry name" value="23S rRNA-intervening sequence"/>
    <property type="match status" value="1"/>
</dbReference>
<dbReference type="PANTHER" id="PTHR38471">
    <property type="entry name" value="FOUR HELIX BUNDLE PROTEIN"/>
    <property type="match status" value="1"/>
</dbReference>
<gene>
    <name evidence="1" type="ORF">A2V97_02640</name>
</gene>
<dbReference type="SUPFAM" id="SSF158446">
    <property type="entry name" value="IVS-encoded protein-like"/>
    <property type="match status" value="1"/>
</dbReference>
<evidence type="ECO:0000313" key="1">
    <source>
        <dbReference type="EMBL" id="OGM16041.1"/>
    </source>
</evidence>
<proteinExistence type="predicted"/>
<dbReference type="NCBIfam" id="TIGR02436">
    <property type="entry name" value="four helix bundle protein"/>
    <property type="match status" value="1"/>
</dbReference>
<dbReference type="PANTHER" id="PTHR38471:SF2">
    <property type="entry name" value="FOUR HELIX BUNDLE PROTEIN"/>
    <property type="match status" value="1"/>
</dbReference>
<dbReference type="InterPro" id="IPR012657">
    <property type="entry name" value="23S_rRNA-intervening_sequence"/>
</dbReference>
<accession>A0A1F7XLZ8</accession>
<dbReference type="InterPro" id="IPR036583">
    <property type="entry name" value="23S_rRNA_IVS_sf"/>
</dbReference>
<protein>
    <recommendedName>
        <fullName evidence="3">Four helix bundle protein</fullName>
    </recommendedName>
</protein>
<evidence type="ECO:0008006" key="3">
    <source>
        <dbReference type="Google" id="ProtNLM"/>
    </source>
</evidence>